<proteinExistence type="predicted"/>
<organism evidence="2 3">
    <name type="scientific">Peronospora matthiolae</name>
    <dbReference type="NCBI Taxonomy" id="2874970"/>
    <lineage>
        <taxon>Eukaryota</taxon>
        <taxon>Sar</taxon>
        <taxon>Stramenopiles</taxon>
        <taxon>Oomycota</taxon>
        <taxon>Peronosporomycetes</taxon>
        <taxon>Peronosporales</taxon>
        <taxon>Peronosporaceae</taxon>
        <taxon>Peronospora</taxon>
    </lineage>
</organism>
<sequence length="50" mass="5287">MASPTHLFTSPISSEGSIMLLSPDRDPSPGSPITKDTLQRSQIGLGLHVI</sequence>
<feature type="compositionally biased region" description="Polar residues" evidence="1">
    <location>
        <begin position="1"/>
        <end position="16"/>
    </location>
</feature>
<feature type="region of interest" description="Disordered" evidence="1">
    <location>
        <begin position="1"/>
        <end position="36"/>
    </location>
</feature>
<protein>
    <submittedName>
        <fullName evidence="2">Uncharacterized protein</fullName>
    </submittedName>
</protein>
<evidence type="ECO:0000313" key="2">
    <source>
        <dbReference type="EMBL" id="CAK7927582.1"/>
    </source>
</evidence>
<dbReference type="EMBL" id="CAKLBY020000111">
    <property type="protein sequence ID" value="CAK7927582.1"/>
    <property type="molecule type" value="Genomic_DNA"/>
</dbReference>
<gene>
    <name evidence="2" type="ORF">PM001_LOCUS12732</name>
</gene>
<name>A0AAV1U1C5_9STRA</name>
<reference evidence="2" key="1">
    <citation type="submission" date="2024-01" db="EMBL/GenBank/DDBJ databases">
        <authorList>
            <person name="Webb A."/>
        </authorList>
    </citation>
    <scope>NUCLEOTIDE SEQUENCE</scope>
    <source>
        <strain evidence="2">Pm1</strain>
    </source>
</reference>
<accession>A0AAV1U1C5</accession>
<dbReference type="AlphaFoldDB" id="A0AAV1U1C5"/>
<evidence type="ECO:0000256" key="1">
    <source>
        <dbReference type="SAM" id="MobiDB-lite"/>
    </source>
</evidence>
<dbReference type="Proteomes" id="UP001162060">
    <property type="component" value="Unassembled WGS sequence"/>
</dbReference>
<comment type="caution">
    <text evidence="2">The sequence shown here is derived from an EMBL/GenBank/DDBJ whole genome shotgun (WGS) entry which is preliminary data.</text>
</comment>
<evidence type="ECO:0000313" key="3">
    <source>
        <dbReference type="Proteomes" id="UP001162060"/>
    </source>
</evidence>